<dbReference type="CDD" id="cd03809">
    <property type="entry name" value="GT4_MtfB-like"/>
    <property type="match status" value="1"/>
</dbReference>
<proteinExistence type="predicted"/>
<dbReference type="RefSeq" id="WP_092074271.1">
    <property type="nucleotide sequence ID" value="NZ_FNHB01000008.1"/>
</dbReference>
<dbReference type="Proteomes" id="UP000214880">
    <property type="component" value="Unassembled WGS sequence"/>
</dbReference>
<dbReference type="OrthoDB" id="9797829at2"/>
<organism evidence="3 4">
    <name type="scientific">Dendrosporobacter quercicolus</name>
    <dbReference type="NCBI Taxonomy" id="146817"/>
    <lineage>
        <taxon>Bacteria</taxon>
        <taxon>Bacillati</taxon>
        <taxon>Bacillota</taxon>
        <taxon>Negativicutes</taxon>
        <taxon>Selenomonadales</taxon>
        <taxon>Sporomusaceae</taxon>
        <taxon>Dendrosporobacter</taxon>
    </lineage>
</organism>
<evidence type="ECO:0000313" key="4">
    <source>
        <dbReference type="Proteomes" id="UP000214880"/>
    </source>
</evidence>
<dbReference type="PANTHER" id="PTHR46401">
    <property type="entry name" value="GLYCOSYLTRANSFERASE WBBK-RELATED"/>
    <property type="match status" value="1"/>
</dbReference>
<gene>
    <name evidence="3" type="ORF">SAMN04488502_10850</name>
</gene>
<protein>
    <submittedName>
        <fullName evidence="3">Glycosyltransferase involved in cell wall bisynthesis</fullName>
    </submittedName>
</protein>
<evidence type="ECO:0000259" key="2">
    <source>
        <dbReference type="Pfam" id="PF00534"/>
    </source>
</evidence>
<evidence type="ECO:0000313" key="3">
    <source>
        <dbReference type="EMBL" id="SDM86534.1"/>
    </source>
</evidence>
<feature type="domain" description="Glycosyl transferase family 1" evidence="2">
    <location>
        <begin position="172"/>
        <end position="316"/>
    </location>
</feature>
<reference evidence="3 4" key="1">
    <citation type="submission" date="2016-10" db="EMBL/GenBank/DDBJ databases">
        <authorList>
            <person name="de Groot N.N."/>
        </authorList>
    </citation>
    <scope>NUCLEOTIDE SEQUENCE [LARGE SCALE GENOMIC DNA]</scope>
    <source>
        <strain evidence="3 4">DSM 1736</strain>
    </source>
</reference>
<dbReference type="AlphaFoldDB" id="A0A1G9WPM8"/>
<dbReference type="STRING" id="146817.SAMN04488502_10850"/>
<dbReference type="Pfam" id="PF00534">
    <property type="entry name" value="Glycos_transf_1"/>
    <property type="match status" value="1"/>
</dbReference>
<dbReference type="Gene3D" id="3.40.50.2000">
    <property type="entry name" value="Glycogen Phosphorylase B"/>
    <property type="match status" value="2"/>
</dbReference>
<evidence type="ECO:0000256" key="1">
    <source>
        <dbReference type="ARBA" id="ARBA00022679"/>
    </source>
</evidence>
<dbReference type="PANTHER" id="PTHR46401:SF2">
    <property type="entry name" value="GLYCOSYLTRANSFERASE WBBK-RELATED"/>
    <property type="match status" value="1"/>
</dbReference>
<dbReference type="EMBL" id="FNHB01000008">
    <property type="protein sequence ID" value="SDM86534.1"/>
    <property type="molecule type" value="Genomic_DNA"/>
</dbReference>
<dbReference type="InterPro" id="IPR001296">
    <property type="entry name" value="Glyco_trans_1"/>
</dbReference>
<keyword evidence="4" id="KW-1185">Reference proteome</keyword>
<dbReference type="GO" id="GO:0009103">
    <property type="term" value="P:lipopolysaccharide biosynthetic process"/>
    <property type="evidence" value="ECO:0007669"/>
    <property type="project" value="TreeGrafter"/>
</dbReference>
<dbReference type="SUPFAM" id="SSF53756">
    <property type="entry name" value="UDP-Glycosyltransferase/glycogen phosphorylase"/>
    <property type="match status" value="1"/>
</dbReference>
<name>A0A1G9WPM8_9FIRM</name>
<keyword evidence="1 3" id="KW-0808">Transferase</keyword>
<dbReference type="GO" id="GO:0016757">
    <property type="term" value="F:glycosyltransferase activity"/>
    <property type="evidence" value="ECO:0007669"/>
    <property type="project" value="InterPro"/>
</dbReference>
<sequence length="362" mass="41735">MTEKIYINLTRIGKNGSGLFRYSDNFINCISKNLKNSDLHIIHADNFKFSKAKSVSVPSFISNTPSVSFLRPMLWYIYSFVLFPKIDGRVITTTHHVVPGVKKQIITIHDLRPYFYPDSFLQKVYFRYILPYKIKQVDGIITVSNTTKDLIVDCYKVDPCKVCVVSNSVNITQFKPSNNIKNINPYLLMVGATWQHKNAQEVIEMCETWSHKYELKIVANRSAYIDGLKNIVNSRKLNDRVEFIERYISEEELVELYQNAKALVYPSLMEGFGIPPIEAMACGIPVIASDIKVFREICKDIPIYIKNGNKKSWYTAIEMLDDFSIINNKIKSGLERANYYSDEQMDTSIIKAVQNIWNDVKL</sequence>
<accession>A0A1G9WPM8</accession>